<dbReference type="PROSITE" id="PS50850">
    <property type="entry name" value="MFS"/>
    <property type="match status" value="1"/>
</dbReference>
<sequence>MSTSRRPALPRSVWILGLVSLFMDLSSEIIHALLPLFITVTLGASVVVLGAIDGVAEATASFAKLAGGRLSDRNQKRKPWIVAGYGLAALTKPLMALASTPLTVLGARLLDRTAKGLRGAPRDALIADDTPSEQRGAAYGLRQSLDTIGALLAPLAAAGLMIWLAGDIRTIFWIAAVPALVAVAILMLFLKEPERRSDSGKVQPLLWGFREVDRASRRLILVAFLFTLARFSESFLVLKGAEAGLTLATAPLVLVVFNLSYVLLSYPAGALGDRADPRLILTGGIALLILGNLFLAWGEGLAALTLGVALWGAHMALTQGLFAKLVADAAPVHLRATTFGLFHVATGVGLLLASLGAGLLWTRDGPSMTFLASAAIAAAAGAFLWLLPREQTPSS</sequence>
<evidence type="ECO:0000256" key="1">
    <source>
        <dbReference type="ARBA" id="ARBA00022692"/>
    </source>
</evidence>
<reference evidence="7" key="1">
    <citation type="journal article" date="2019" name="Int. J. Syst. Evol. Microbiol.">
        <title>The Global Catalogue of Microorganisms (GCM) 10K type strain sequencing project: providing services to taxonomists for standard genome sequencing and annotation.</title>
        <authorList>
            <consortium name="The Broad Institute Genomics Platform"/>
            <consortium name="The Broad Institute Genome Sequencing Center for Infectious Disease"/>
            <person name="Wu L."/>
            <person name="Ma J."/>
        </authorList>
    </citation>
    <scope>NUCLEOTIDE SEQUENCE [LARGE SCALE GENOMIC DNA]</scope>
    <source>
        <strain evidence="7">JCM 17563</strain>
    </source>
</reference>
<feature type="transmembrane region" description="Helical" evidence="4">
    <location>
        <begin position="36"/>
        <end position="56"/>
    </location>
</feature>
<dbReference type="Pfam" id="PF07690">
    <property type="entry name" value="MFS_1"/>
    <property type="match status" value="1"/>
</dbReference>
<feature type="transmembrane region" description="Helical" evidence="4">
    <location>
        <begin position="145"/>
        <end position="165"/>
    </location>
</feature>
<feature type="transmembrane region" description="Helical" evidence="4">
    <location>
        <begin position="367"/>
        <end position="387"/>
    </location>
</feature>
<dbReference type="SUPFAM" id="SSF103473">
    <property type="entry name" value="MFS general substrate transporter"/>
    <property type="match status" value="1"/>
</dbReference>
<evidence type="ECO:0000256" key="3">
    <source>
        <dbReference type="ARBA" id="ARBA00023136"/>
    </source>
</evidence>
<dbReference type="Proteomes" id="UP001500235">
    <property type="component" value="Unassembled WGS sequence"/>
</dbReference>
<keyword evidence="1 4" id="KW-0812">Transmembrane</keyword>
<feature type="transmembrane region" description="Helical" evidence="4">
    <location>
        <begin position="171"/>
        <end position="190"/>
    </location>
</feature>
<dbReference type="InterPro" id="IPR011701">
    <property type="entry name" value="MFS"/>
</dbReference>
<evidence type="ECO:0000259" key="5">
    <source>
        <dbReference type="PROSITE" id="PS50850"/>
    </source>
</evidence>
<keyword evidence="2 4" id="KW-1133">Transmembrane helix</keyword>
<dbReference type="Gene3D" id="1.20.1250.20">
    <property type="entry name" value="MFS general substrate transporter like domains"/>
    <property type="match status" value="2"/>
</dbReference>
<feature type="transmembrane region" description="Helical" evidence="4">
    <location>
        <begin position="339"/>
        <end position="361"/>
    </location>
</feature>
<dbReference type="RefSeq" id="WP_344707659.1">
    <property type="nucleotide sequence ID" value="NZ_BAABBQ010000001.1"/>
</dbReference>
<evidence type="ECO:0000256" key="4">
    <source>
        <dbReference type="SAM" id="Phobius"/>
    </source>
</evidence>
<feature type="transmembrane region" description="Helical" evidence="4">
    <location>
        <begin position="244"/>
        <end position="266"/>
    </location>
</feature>
<proteinExistence type="predicted"/>
<feature type="transmembrane region" description="Helical" evidence="4">
    <location>
        <begin position="278"/>
        <end position="297"/>
    </location>
</feature>
<dbReference type="PANTHER" id="PTHR23518">
    <property type="entry name" value="C-METHYLTRANSFERASE"/>
    <property type="match status" value="1"/>
</dbReference>
<dbReference type="InterPro" id="IPR020846">
    <property type="entry name" value="MFS_dom"/>
</dbReference>
<evidence type="ECO:0000256" key="2">
    <source>
        <dbReference type="ARBA" id="ARBA00022989"/>
    </source>
</evidence>
<dbReference type="PANTHER" id="PTHR23518:SF2">
    <property type="entry name" value="MAJOR FACILITATOR SUPERFAMILY TRANSPORTER"/>
    <property type="match status" value="1"/>
</dbReference>
<protein>
    <submittedName>
        <fullName evidence="6">MFS transporter</fullName>
    </submittedName>
</protein>
<accession>A0ABP7T8Z4</accession>
<organism evidence="6 7">
    <name type="scientific">Sphingomonas swuensis</name>
    <dbReference type="NCBI Taxonomy" id="977800"/>
    <lineage>
        <taxon>Bacteria</taxon>
        <taxon>Pseudomonadati</taxon>
        <taxon>Pseudomonadota</taxon>
        <taxon>Alphaproteobacteria</taxon>
        <taxon>Sphingomonadales</taxon>
        <taxon>Sphingomonadaceae</taxon>
        <taxon>Sphingomonas</taxon>
    </lineage>
</organism>
<name>A0ABP7T8Z4_9SPHN</name>
<keyword evidence="3 4" id="KW-0472">Membrane</keyword>
<comment type="caution">
    <text evidence="6">The sequence shown here is derived from an EMBL/GenBank/DDBJ whole genome shotgun (WGS) entry which is preliminary data.</text>
</comment>
<feature type="transmembrane region" description="Helical" evidence="4">
    <location>
        <begin position="303"/>
        <end position="327"/>
    </location>
</feature>
<dbReference type="InterPro" id="IPR036259">
    <property type="entry name" value="MFS_trans_sf"/>
</dbReference>
<evidence type="ECO:0000313" key="7">
    <source>
        <dbReference type="Proteomes" id="UP001500235"/>
    </source>
</evidence>
<evidence type="ECO:0000313" key="6">
    <source>
        <dbReference type="EMBL" id="GAA4022778.1"/>
    </source>
</evidence>
<dbReference type="CDD" id="cd17370">
    <property type="entry name" value="MFS_MJ1317_like"/>
    <property type="match status" value="1"/>
</dbReference>
<feature type="domain" description="Major facilitator superfamily (MFS) profile" evidence="5">
    <location>
        <begin position="12"/>
        <end position="392"/>
    </location>
</feature>
<dbReference type="EMBL" id="BAABBQ010000001">
    <property type="protein sequence ID" value="GAA4022778.1"/>
    <property type="molecule type" value="Genomic_DNA"/>
</dbReference>
<gene>
    <name evidence="6" type="ORF">GCM10022280_24330</name>
</gene>
<keyword evidence="7" id="KW-1185">Reference proteome</keyword>